<keyword evidence="2" id="KW-1185">Reference proteome</keyword>
<accession>A0A9Q0S1U7</accession>
<organism evidence="1 2">
    <name type="scientific">Pseudolycoriella hygida</name>
    <dbReference type="NCBI Taxonomy" id="35572"/>
    <lineage>
        <taxon>Eukaryota</taxon>
        <taxon>Metazoa</taxon>
        <taxon>Ecdysozoa</taxon>
        <taxon>Arthropoda</taxon>
        <taxon>Hexapoda</taxon>
        <taxon>Insecta</taxon>
        <taxon>Pterygota</taxon>
        <taxon>Neoptera</taxon>
        <taxon>Endopterygota</taxon>
        <taxon>Diptera</taxon>
        <taxon>Nematocera</taxon>
        <taxon>Sciaroidea</taxon>
        <taxon>Sciaridae</taxon>
        <taxon>Pseudolycoriella</taxon>
    </lineage>
</organism>
<proteinExistence type="predicted"/>
<comment type="caution">
    <text evidence="1">The sequence shown here is derived from an EMBL/GenBank/DDBJ whole genome shotgun (WGS) entry which is preliminary data.</text>
</comment>
<name>A0A9Q0S1U7_9DIPT</name>
<evidence type="ECO:0000313" key="1">
    <source>
        <dbReference type="EMBL" id="KAJ6640263.1"/>
    </source>
</evidence>
<dbReference type="Proteomes" id="UP001151699">
    <property type="component" value="Chromosome X"/>
</dbReference>
<dbReference type="EMBL" id="WJQU01000003">
    <property type="protein sequence ID" value="KAJ6640263.1"/>
    <property type="molecule type" value="Genomic_DNA"/>
</dbReference>
<sequence>MLPIREDQHEPGGEVFLKSQIPTFKSCQATVEMHVDSMDLDNRFPMNTTTL</sequence>
<dbReference type="AlphaFoldDB" id="A0A9Q0S1U7"/>
<evidence type="ECO:0000313" key="2">
    <source>
        <dbReference type="Proteomes" id="UP001151699"/>
    </source>
</evidence>
<protein>
    <submittedName>
        <fullName evidence="1">Uncharacterized protein</fullName>
    </submittedName>
</protein>
<reference evidence="1" key="1">
    <citation type="submission" date="2022-07" db="EMBL/GenBank/DDBJ databases">
        <authorList>
            <person name="Trinca V."/>
            <person name="Uliana J.V.C."/>
            <person name="Torres T.T."/>
            <person name="Ward R.J."/>
            <person name="Monesi N."/>
        </authorList>
    </citation>
    <scope>NUCLEOTIDE SEQUENCE</scope>
    <source>
        <strain evidence="1">HSMRA1968</strain>
        <tissue evidence="1">Whole embryos</tissue>
    </source>
</reference>
<gene>
    <name evidence="1" type="ORF">Bhyg_13013</name>
</gene>